<feature type="region of interest" description="Disordered" evidence="8">
    <location>
        <begin position="118"/>
        <end position="168"/>
    </location>
</feature>
<dbReference type="PANTHER" id="PTHR33228:SF82">
    <property type="entry name" value="OS06G0654400 PROTEIN"/>
    <property type="match status" value="1"/>
</dbReference>
<organism evidence="11 12">
    <name type="scientific">Musa acuminata subsp. malaccensis</name>
    <name type="common">Wild banana</name>
    <name type="synonym">Musa malaccensis</name>
    <dbReference type="NCBI Taxonomy" id="214687"/>
    <lineage>
        <taxon>Eukaryota</taxon>
        <taxon>Viridiplantae</taxon>
        <taxon>Streptophyta</taxon>
        <taxon>Embryophyta</taxon>
        <taxon>Tracheophyta</taxon>
        <taxon>Spermatophyta</taxon>
        <taxon>Magnoliopsida</taxon>
        <taxon>Liliopsida</taxon>
        <taxon>Zingiberales</taxon>
        <taxon>Musaceae</taxon>
        <taxon>Musa</taxon>
    </lineage>
</organism>
<dbReference type="Proteomes" id="UP000012960">
    <property type="component" value="Unplaced"/>
</dbReference>
<dbReference type="EnsemblPlants" id="Ma10_t23630.1">
    <property type="protein sequence ID" value="Ma10_p23630.1"/>
    <property type="gene ID" value="Ma10_g23630"/>
</dbReference>
<feature type="compositionally biased region" description="Basic and acidic residues" evidence="8">
    <location>
        <begin position="125"/>
        <end position="143"/>
    </location>
</feature>
<protein>
    <submittedName>
        <fullName evidence="10">(wild Malaysian banana) hypothetical protein</fullName>
    </submittedName>
</protein>
<dbReference type="OrthoDB" id="1930784at2759"/>
<evidence type="ECO:0000256" key="5">
    <source>
        <dbReference type="ARBA" id="ARBA00022970"/>
    </source>
</evidence>
<gene>
    <name evidence="10" type="ORF">GSMUA_326470.1</name>
</gene>
<accession>A0A804KZK9</accession>
<dbReference type="GO" id="GO:0006865">
    <property type="term" value="P:amino acid transport"/>
    <property type="evidence" value="ECO:0007669"/>
    <property type="project" value="UniProtKB-KW"/>
</dbReference>
<feature type="transmembrane region" description="Helical" evidence="9">
    <location>
        <begin position="38"/>
        <end position="62"/>
    </location>
</feature>
<reference evidence="11" key="2">
    <citation type="submission" date="2021-05" db="UniProtKB">
        <authorList>
            <consortium name="EnsemblPlants"/>
        </authorList>
    </citation>
    <scope>IDENTIFICATION</scope>
    <source>
        <strain evidence="11">subsp. malaccensis</strain>
    </source>
</reference>
<keyword evidence="7 9" id="KW-0472">Membrane</keyword>
<keyword evidence="12" id="KW-1185">Reference proteome</keyword>
<dbReference type="AlphaFoldDB" id="A0A804KZK9"/>
<evidence type="ECO:0000256" key="7">
    <source>
        <dbReference type="ARBA" id="ARBA00023136"/>
    </source>
</evidence>
<evidence type="ECO:0000256" key="8">
    <source>
        <dbReference type="SAM" id="MobiDB-lite"/>
    </source>
</evidence>
<evidence type="ECO:0000313" key="11">
    <source>
        <dbReference type="EnsemblPlants" id="Ma10_p23630.1"/>
    </source>
</evidence>
<comment type="similarity">
    <text evidence="2">Belongs to the GLUTAMINE DUMPER 1 (TC 9.B.60) family.</text>
</comment>
<feature type="compositionally biased region" description="Polar residues" evidence="8">
    <location>
        <begin position="158"/>
        <end position="168"/>
    </location>
</feature>
<evidence type="ECO:0000313" key="12">
    <source>
        <dbReference type="Proteomes" id="UP000012960"/>
    </source>
</evidence>
<evidence type="ECO:0000256" key="6">
    <source>
        <dbReference type="ARBA" id="ARBA00022989"/>
    </source>
</evidence>
<dbReference type="GO" id="GO:0016020">
    <property type="term" value="C:membrane"/>
    <property type="evidence" value="ECO:0007669"/>
    <property type="project" value="UniProtKB-SubCell"/>
</dbReference>
<comment type="subcellular location">
    <subcellularLocation>
        <location evidence="1">Membrane</location>
        <topology evidence="1">Single-pass membrane protein</topology>
    </subcellularLocation>
</comment>
<evidence type="ECO:0000256" key="4">
    <source>
        <dbReference type="ARBA" id="ARBA00022692"/>
    </source>
</evidence>
<evidence type="ECO:0000256" key="9">
    <source>
        <dbReference type="SAM" id="Phobius"/>
    </source>
</evidence>
<name>A0A804KZK9_MUSAM</name>
<keyword evidence="6 9" id="KW-1133">Transmembrane helix</keyword>
<dbReference type="GO" id="GO:0080143">
    <property type="term" value="P:regulation of amino acid export"/>
    <property type="evidence" value="ECO:0007669"/>
    <property type="project" value="InterPro"/>
</dbReference>
<reference evidence="10" key="1">
    <citation type="submission" date="2021-03" db="EMBL/GenBank/DDBJ databases">
        <authorList>
            <consortium name="Genoscope - CEA"/>
            <person name="William W."/>
        </authorList>
    </citation>
    <scope>NUCLEOTIDE SEQUENCE</scope>
    <source>
        <strain evidence="10">Doubled-haploid Pahang</strain>
    </source>
</reference>
<evidence type="ECO:0000256" key="1">
    <source>
        <dbReference type="ARBA" id="ARBA00004167"/>
    </source>
</evidence>
<evidence type="ECO:0000256" key="2">
    <source>
        <dbReference type="ARBA" id="ARBA00009977"/>
    </source>
</evidence>
<dbReference type="PANTHER" id="PTHR33228">
    <property type="entry name" value="PROTEIN GLUTAMINE DUMPER 4-RELATED"/>
    <property type="match status" value="1"/>
</dbReference>
<dbReference type="KEGG" id="mus:103969071"/>
<sequence>MRAGAGFNTTAVVVPSAAAAAAAGGGGGHSEWHSPVPYLFGGLAAMLGLIAFALLLLACSYWKLSRRLGGRHGGDAEPDPKTWVGVAMPAACYEEKVVVIMAGDEKPTYLATPISSPASSSFGDHCNKGDHYNDEEEGKKIEDCTGPGNETQNKEQIRSQSENQNLGA</sequence>
<dbReference type="Gramene" id="Ma10_t23630.1">
    <property type="protein sequence ID" value="Ma10_p23630.1"/>
    <property type="gene ID" value="Ma10_g23630"/>
</dbReference>
<keyword evidence="4 9" id="KW-0812">Transmembrane</keyword>
<proteinExistence type="inferred from homology"/>
<dbReference type="EMBL" id="HG996476">
    <property type="protein sequence ID" value="CAG1854421.1"/>
    <property type="molecule type" value="Genomic_DNA"/>
</dbReference>
<evidence type="ECO:0000313" key="10">
    <source>
        <dbReference type="EMBL" id="CAG1854421.1"/>
    </source>
</evidence>
<dbReference type="InterPro" id="IPR040359">
    <property type="entry name" value="GDU"/>
</dbReference>
<evidence type="ECO:0000256" key="3">
    <source>
        <dbReference type="ARBA" id="ARBA00022448"/>
    </source>
</evidence>
<keyword evidence="5" id="KW-0029">Amino-acid transport</keyword>
<keyword evidence="3" id="KW-0813">Transport</keyword>